<dbReference type="InterPro" id="IPR045920">
    <property type="entry name" value="DUF6339"/>
</dbReference>
<proteinExistence type="predicted"/>
<keyword evidence="4" id="KW-1185">Reference proteome</keyword>
<reference evidence="3 4" key="2">
    <citation type="submission" date="2017-09" db="EMBL/GenBank/DDBJ databases">
        <authorList>
            <person name="Lee N."/>
            <person name="Cho B.-K."/>
        </authorList>
    </citation>
    <scope>NUCLEOTIDE SEQUENCE [LARGE SCALE GENOMIC DNA]</scope>
    <source>
        <strain evidence="3 4">ATCC 19740</strain>
    </source>
</reference>
<dbReference type="EMBL" id="CP023693">
    <property type="protein sequence ID" value="QEV32936.1"/>
    <property type="molecule type" value="Genomic_DNA"/>
</dbReference>
<dbReference type="Proteomes" id="UP000326029">
    <property type="component" value="Chromosome"/>
</dbReference>
<dbReference type="Pfam" id="PF19866">
    <property type="entry name" value="DUF6339"/>
    <property type="match status" value="1"/>
</dbReference>
<evidence type="ECO:0000313" key="4">
    <source>
        <dbReference type="Proteomes" id="UP000326029"/>
    </source>
</evidence>
<sequence length="329" mass="35841">MSPLAPVDVPLVFALLPDAAVTKHLSRGVQSGLELPPQVALARACVAYDSRTAERRHTAPVRELLDEAMRRFAADRFAVDGWLAPRLHATLRLTRAEAADSRLWNHLAMIVAPDYVVWRHKGADTADGKGIATAARFSGPHYTQTFSRLWWAAELFRDGHDYRPVVTACRLQDILNTTLRLDVIDHRPTAQAMIHVIGGLLDTGVARPGDHVNALSSAVNTAGSTLIYDVLAEDPEPDADELLDWIEAGAGEAVDWDRLPEGPRDGRVKRASVEALIPLFEELHAEAPLRKRKSDKGDGEPEASVPAPRLSGVSLAKPSDSVLAPDQRA</sequence>
<protein>
    <submittedName>
        <fullName evidence="2">Uncharacterized protein</fullName>
    </submittedName>
</protein>
<reference evidence="2" key="3">
    <citation type="submission" date="2023-08" db="EMBL/GenBank/DDBJ databases">
        <authorList>
            <person name="Sun Q."/>
            <person name="Ohkuma M."/>
        </authorList>
    </citation>
    <scope>NUCLEOTIDE SEQUENCE</scope>
    <source>
        <strain evidence="2">JCM 4205</strain>
    </source>
</reference>
<organism evidence="2 5">
    <name type="scientific">Streptomyces cinereoruber</name>
    <dbReference type="NCBI Taxonomy" id="67260"/>
    <lineage>
        <taxon>Bacteria</taxon>
        <taxon>Bacillati</taxon>
        <taxon>Actinomycetota</taxon>
        <taxon>Actinomycetes</taxon>
        <taxon>Kitasatosporales</taxon>
        <taxon>Streptomycetaceae</taxon>
        <taxon>Streptomyces</taxon>
    </lineage>
</organism>
<dbReference type="RefSeq" id="WP_152370130.1">
    <property type="nucleotide sequence ID" value="NZ_BMSJ01000008.1"/>
</dbReference>
<evidence type="ECO:0000313" key="5">
    <source>
        <dbReference type="Proteomes" id="UP000642014"/>
    </source>
</evidence>
<feature type="compositionally biased region" description="Basic and acidic residues" evidence="1">
    <location>
        <begin position="287"/>
        <end position="299"/>
    </location>
</feature>
<evidence type="ECO:0000256" key="1">
    <source>
        <dbReference type="SAM" id="MobiDB-lite"/>
    </source>
</evidence>
<dbReference type="AlphaFoldDB" id="A0AAV4KP50"/>
<dbReference type="EMBL" id="BMSJ01000008">
    <property type="protein sequence ID" value="GGR35353.1"/>
    <property type="molecule type" value="Genomic_DNA"/>
</dbReference>
<dbReference type="Proteomes" id="UP000642014">
    <property type="component" value="Unassembled WGS sequence"/>
</dbReference>
<evidence type="ECO:0000313" key="2">
    <source>
        <dbReference type="EMBL" id="GGR35353.1"/>
    </source>
</evidence>
<accession>A0AAV4KP50</accession>
<reference evidence="2 5" key="1">
    <citation type="journal article" date="2014" name="Int. J. Syst. Evol. Microbiol.">
        <title>Complete genome sequence of Corynebacterium casei LMG S-19264T (=DSM 44701T), isolated from a smear-ripened cheese.</title>
        <authorList>
            <consortium name="US DOE Joint Genome Institute (JGI-PGF)"/>
            <person name="Walter F."/>
            <person name="Albersmeier A."/>
            <person name="Kalinowski J."/>
            <person name="Ruckert C."/>
        </authorList>
    </citation>
    <scope>NUCLEOTIDE SEQUENCE [LARGE SCALE GENOMIC DNA]</scope>
    <source>
        <strain evidence="2 5">JCM 4205</strain>
    </source>
</reference>
<feature type="region of interest" description="Disordered" evidence="1">
    <location>
        <begin position="287"/>
        <end position="329"/>
    </location>
</feature>
<dbReference type="GeneID" id="95454651"/>
<name>A0AAV4KP50_9ACTN</name>
<evidence type="ECO:0000313" key="3">
    <source>
        <dbReference type="EMBL" id="QEV32936.1"/>
    </source>
</evidence>
<gene>
    <name evidence="3" type="ORF">CP977_12825</name>
    <name evidence="2" type="ORF">GCM10010497_42580</name>
</gene>